<sequence length="157" mass="16863">MLSLLLETSLAPLFKSVADLSSRLSSIFPPQAIPSFGCLDPALSESRQGEMPHEDGFPAAATNVTSAQAPVSPPQVAVFSVDLRFRLYHRGAMGPPWAAGMDLETLAGVVFIAGSEVDKSMICSILNDSDWDHSLRHGTYMLTLIGTHLSVHAQEEL</sequence>
<keyword evidence="2" id="KW-1185">Reference proteome</keyword>
<gene>
    <name evidence="1" type="ORF">KSP40_PGU002603</name>
</gene>
<accession>A0ABR2M973</accession>
<dbReference type="EMBL" id="JBBWWR010000010">
    <property type="protein sequence ID" value="KAK8960219.1"/>
    <property type="molecule type" value="Genomic_DNA"/>
</dbReference>
<proteinExistence type="predicted"/>
<protein>
    <submittedName>
        <fullName evidence="1">Uncharacterized protein</fullName>
    </submittedName>
</protein>
<organism evidence="1 2">
    <name type="scientific">Platanthera guangdongensis</name>
    <dbReference type="NCBI Taxonomy" id="2320717"/>
    <lineage>
        <taxon>Eukaryota</taxon>
        <taxon>Viridiplantae</taxon>
        <taxon>Streptophyta</taxon>
        <taxon>Embryophyta</taxon>
        <taxon>Tracheophyta</taxon>
        <taxon>Spermatophyta</taxon>
        <taxon>Magnoliopsida</taxon>
        <taxon>Liliopsida</taxon>
        <taxon>Asparagales</taxon>
        <taxon>Orchidaceae</taxon>
        <taxon>Orchidoideae</taxon>
        <taxon>Orchideae</taxon>
        <taxon>Orchidinae</taxon>
        <taxon>Platanthera</taxon>
    </lineage>
</organism>
<evidence type="ECO:0000313" key="1">
    <source>
        <dbReference type="EMBL" id="KAK8960219.1"/>
    </source>
</evidence>
<dbReference type="Proteomes" id="UP001412067">
    <property type="component" value="Unassembled WGS sequence"/>
</dbReference>
<evidence type="ECO:0000313" key="2">
    <source>
        <dbReference type="Proteomes" id="UP001412067"/>
    </source>
</evidence>
<reference evidence="1 2" key="1">
    <citation type="journal article" date="2022" name="Nat. Plants">
        <title>Genomes of leafy and leafless Platanthera orchids illuminate the evolution of mycoheterotrophy.</title>
        <authorList>
            <person name="Li M.H."/>
            <person name="Liu K.W."/>
            <person name="Li Z."/>
            <person name="Lu H.C."/>
            <person name="Ye Q.L."/>
            <person name="Zhang D."/>
            <person name="Wang J.Y."/>
            <person name="Li Y.F."/>
            <person name="Zhong Z.M."/>
            <person name="Liu X."/>
            <person name="Yu X."/>
            <person name="Liu D.K."/>
            <person name="Tu X.D."/>
            <person name="Liu B."/>
            <person name="Hao Y."/>
            <person name="Liao X.Y."/>
            <person name="Jiang Y.T."/>
            <person name="Sun W.H."/>
            <person name="Chen J."/>
            <person name="Chen Y.Q."/>
            <person name="Ai Y."/>
            <person name="Zhai J.W."/>
            <person name="Wu S.S."/>
            <person name="Zhou Z."/>
            <person name="Hsiao Y.Y."/>
            <person name="Wu W.L."/>
            <person name="Chen Y.Y."/>
            <person name="Lin Y.F."/>
            <person name="Hsu J.L."/>
            <person name="Li C.Y."/>
            <person name="Wang Z.W."/>
            <person name="Zhao X."/>
            <person name="Zhong W.Y."/>
            <person name="Ma X.K."/>
            <person name="Ma L."/>
            <person name="Huang J."/>
            <person name="Chen G.Z."/>
            <person name="Huang M.Z."/>
            <person name="Huang L."/>
            <person name="Peng D.H."/>
            <person name="Luo Y.B."/>
            <person name="Zou S.Q."/>
            <person name="Chen S.P."/>
            <person name="Lan S."/>
            <person name="Tsai W.C."/>
            <person name="Van de Peer Y."/>
            <person name="Liu Z.J."/>
        </authorList>
    </citation>
    <scope>NUCLEOTIDE SEQUENCE [LARGE SCALE GENOMIC DNA]</scope>
    <source>
        <strain evidence="1">Lor288</strain>
    </source>
</reference>
<name>A0ABR2M973_9ASPA</name>
<comment type="caution">
    <text evidence="1">The sequence shown here is derived from an EMBL/GenBank/DDBJ whole genome shotgun (WGS) entry which is preliminary data.</text>
</comment>